<gene>
    <name evidence="5" type="ORF">TRICI_000002</name>
</gene>
<dbReference type="PANTHER" id="PTHR22792">
    <property type="entry name" value="LUPUS LA PROTEIN-RELATED"/>
    <property type="match status" value="1"/>
</dbReference>
<dbReference type="SMART" id="SM00715">
    <property type="entry name" value="LA"/>
    <property type="match status" value="1"/>
</dbReference>
<feature type="domain" description="HTH La-type RNA-binding" evidence="4">
    <location>
        <begin position="161"/>
        <end position="251"/>
    </location>
</feature>
<dbReference type="Proteomes" id="UP000761534">
    <property type="component" value="Unassembled WGS sequence"/>
</dbReference>
<evidence type="ECO:0000256" key="1">
    <source>
        <dbReference type="ARBA" id="ARBA00022884"/>
    </source>
</evidence>
<dbReference type="Gene3D" id="1.10.10.10">
    <property type="entry name" value="Winged helix-like DNA-binding domain superfamily/Winged helix DNA-binding domain"/>
    <property type="match status" value="1"/>
</dbReference>
<organism evidence="5 6">
    <name type="scientific">Trichomonascus ciferrii</name>
    <dbReference type="NCBI Taxonomy" id="44093"/>
    <lineage>
        <taxon>Eukaryota</taxon>
        <taxon>Fungi</taxon>
        <taxon>Dikarya</taxon>
        <taxon>Ascomycota</taxon>
        <taxon>Saccharomycotina</taxon>
        <taxon>Dipodascomycetes</taxon>
        <taxon>Dipodascales</taxon>
        <taxon>Trichomonascaceae</taxon>
        <taxon>Trichomonascus</taxon>
        <taxon>Trichomonascus ciferrii complex</taxon>
    </lineage>
</organism>
<proteinExistence type="predicted"/>
<dbReference type="InterPro" id="IPR045180">
    <property type="entry name" value="La_dom_prot"/>
</dbReference>
<sequence length="298" mass="31908">PSTNPPPKAPAPNRKKNTTNATTNNNSNNAGRLNGQGGGAFGGKNSTSNNNKAAPKAGNKGKLAQPQQQQSKQKQHNAASSASSSPNPGQGGFKPRYNSNNNNGGRNGFVPGGGFANGGGNRRMSYQKTAAPFYMQTPDFMYNQAAAVAAANGLIQQPFPVPHYDAALGLVIGQVEYYLSVENLCKDIFLRRQMNSKGLVSLNLLASFNRVKSLTNGDKAMLYEACKWAPSCEIIGNKIRPKTNWETWVLPPADRLPGGLDESDESDQPFDENTQQHDASKLSFKPANAVPFVPKTAK</sequence>
<feature type="compositionally biased region" description="Gly residues" evidence="3">
    <location>
        <begin position="105"/>
        <end position="116"/>
    </location>
</feature>
<dbReference type="GO" id="GO:0005829">
    <property type="term" value="C:cytosol"/>
    <property type="evidence" value="ECO:0007669"/>
    <property type="project" value="TreeGrafter"/>
</dbReference>
<evidence type="ECO:0000256" key="2">
    <source>
        <dbReference type="PROSITE-ProRule" id="PRU00332"/>
    </source>
</evidence>
<accession>A0A642VEM6</accession>
<dbReference type="GO" id="GO:0003723">
    <property type="term" value="F:RNA binding"/>
    <property type="evidence" value="ECO:0007669"/>
    <property type="project" value="UniProtKB-UniRule"/>
</dbReference>
<dbReference type="Pfam" id="PF05383">
    <property type="entry name" value="La"/>
    <property type="match status" value="1"/>
</dbReference>
<keyword evidence="1 2" id="KW-0694">RNA-binding</keyword>
<dbReference type="GO" id="GO:0045727">
    <property type="term" value="P:positive regulation of translation"/>
    <property type="evidence" value="ECO:0007669"/>
    <property type="project" value="TreeGrafter"/>
</dbReference>
<dbReference type="PANTHER" id="PTHR22792:SF132">
    <property type="entry name" value="LA-RELATED PROTEIN 1"/>
    <property type="match status" value="1"/>
</dbReference>
<evidence type="ECO:0000313" key="5">
    <source>
        <dbReference type="EMBL" id="KAA8917844.1"/>
    </source>
</evidence>
<feature type="region of interest" description="Disordered" evidence="3">
    <location>
        <begin position="255"/>
        <end position="298"/>
    </location>
</feature>
<comment type="caution">
    <text evidence="5">The sequence shown here is derived from an EMBL/GenBank/DDBJ whole genome shotgun (WGS) entry which is preliminary data.</text>
</comment>
<feature type="non-terminal residue" evidence="5">
    <location>
        <position position="1"/>
    </location>
</feature>
<dbReference type="VEuPathDB" id="FungiDB:TRICI_000002"/>
<dbReference type="SUPFAM" id="SSF46785">
    <property type="entry name" value="Winged helix' DNA-binding domain"/>
    <property type="match status" value="1"/>
</dbReference>
<protein>
    <recommendedName>
        <fullName evidence="4">HTH La-type RNA-binding domain-containing protein</fullName>
    </recommendedName>
</protein>
<evidence type="ECO:0000313" key="6">
    <source>
        <dbReference type="Proteomes" id="UP000761534"/>
    </source>
</evidence>
<keyword evidence="6" id="KW-1185">Reference proteome</keyword>
<feature type="compositionally biased region" description="Pro residues" evidence="3">
    <location>
        <begin position="1"/>
        <end position="10"/>
    </location>
</feature>
<feature type="compositionally biased region" description="Low complexity" evidence="3">
    <location>
        <begin position="18"/>
        <end position="33"/>
    </location>
</feature>
<reference evidence="5" key="1">
    <citation type="journal article" date="2019" name="G3 (Bethesda)">
        <title>Genome Assemblies of Two Rare Opportunistic Yeast Pathogens: Diutina rugosa (syn. Candida rugosa) and Trichomonascus ciferrii (syn. Candida ciferrii).</title>
        <authorList>
            <person name="Mixao V."/>
            <person name="Saus E."/>
            <person name="Hansen A.P."/>
            <person name="Lass-Florl C."/>
            <person name="Gabaldon T."/>
        </authorList>
    </citation>
    <scope>NUCLEOTIDE SEQUENCE</scope>
    <source>
        <strain evidence="5">CBS 4856</strain>
    </source>
</reference>
<feature type="region of interest" description="Disordered" evidence="3">
    <location>
        <begin position="1"/>
        <end position="116"/>
    </location>
</feature>
<dbReference type="EMBL" id="SWFS01000003">
    <property type="protein sequence ID" value="KAA8917844.1"/>
    <property type="molecule type" value="Genomic_DNA"/>
</dbReference>
<dbReference type="InterPro" id="IPR036388">
    <property type="entry name" value="WH-like_DNA-bd_sf"/>
</dbReference>
<dbReference type="CDD" id="cd07323">
    <property type="entry name" value="LAM"/>
    <property type="match status" value="1"/>
</dbReference>
<name>A0A642VEM6_9ASCO</name>
<dbReference type="InterPro" id="IPR006630">
    <property type="entry name" value="La_HTH"/>
</dbReference>
<feature type="compositionally biased region" description="Low complexity" evidence="3">
    <location>
        <begin position="43"/>
        <end position="88"/>
    </location>
</feature>
<feature type="compositionally biased region" description="Acidic residues" evidence="3">
    <location>
        <begin position="261"/>
        <end position="270"/>
    </location>
</feature>
<dbReference type="GO" id="GO:0010494">
    <property type="term" value="C:cytoplasmic stress granule"/>
    <property type="evidence" value="ECO:0007669"/>
    <property type="project" value="TreeGrafter"/>
</dbReference>
<dbReference type="OrthoDB" id="340227at2759"/>
<dbReference type="AlphaFoldDB" id="A0A642VEM6"/>
<evidence type="ECO:0000259" key="4">
    <source>
        <dbReference type="PROSITE" id="PS50961"/>
    </source>
</evidence>
<evidence type="ECO:0000256" key="3">
    <source>
        <dbReference type="SAM" id="MobiDB-lite"/>
    </source>
</evidence>
<dbReference type="PROSITE" id="PS50961">
    <property type="entry name" value="HTH_LA"/>
    <property type="match status" value="1"/>
</dbReference>
<dbReference type="InterPro" id="IPR036390">
    <property type="entry name" value="WH_DNA-bd_sf"/>
</dbReference>